<dbReference type="Proteomes" id="UP000566819">
    <property type="component" value="Unassembled WGS sequence"/>
</dbReference>
<proteinExistence type="predicted"/>
<protein>
    <submittedName>
        <fullName evidence="1">Uncharacterized protein</fullName>
    </submittedName>
</protein>
<sequence length="110" mass="11927">MKRVEGGLSEQGSSIAKIKESAPDIVKVSEAVLSELKVMHQTTTSVSKALEAVKTIKPNLYSRVSDSEAAILAITQTVNDQTERDTNALACLKTSVEDRHKSLKSKLDEV</sequence>
<gene>
    <name evidence="1" type="ORF">G7Y89_g9886</name>
</gene>
<reference evidence="1 2" key="1">
    <citation type="submission" date="2020-03" db="EMBL/GenBank/DDBJ databases">
        <title>Draft Genome Sequence of Cudoniella acicularis.</title>
        <authorList>
            <person name="Buettner E."/>
            <person name="Kellner H."/>
        </authorList>
    </citation>
    <scope>NUCLEOTIDE SEQUENCE [LARGE SCALE GENOMIC DNA]</scope>
    <source>
        <strain evidence="1 2">DSM 108380</strain>
    </source>
</reference>
<evidence type="ECO:0000313" key="2">
    <source>
        <dbReference type="Proteomes" id="UP000566819"/>
    </source>
</evidence>
<comment type="caution">
    <text evidence="1">The sequence shown here is derived from an EMBL/GenBank/DDBJ whole genome shotgun (WGS) entry which is preliminary data.</text>
</comment>
<name>A0A8H4RDT1_9HELO</name>
<keyword evidence="2" id="KW-1185">Reference proteome</keyword>
<dbReference type="AlphaFoldDB" id="A0A8H4RDT1"/>
<evidence type="ECO:0000313" key="1">
    <source>
        <dbReference type="EMBL" id="KAF4628265.1"/>
    </source>
</evidence>
<organism evidence="1 2">
    <name type="scientific">Cudoniella acicularis</name>
    <dbReference type="NCBI Taxonomy" id="354080"/>
    <lineage>
        <taxon>Eukaryota</taxon>
        <taxon>Fungi</taxon>
        <taxon>Dikarya</taxon>
        <taxon>Ascomycota</taxon>
        <taxon>Pezizomycotina</taxon>
        <taxon>Leotiomycetes</taxon>
        <taxon>Helotiales</taxon>
        <taxon>Tricladiaceae</taxon>
        <taxon>Cudoniella</taxon>
    </lineage>
</organism>
<dbReference type="EMBL" id="JAAMPI010000836">
    <property type="protein sequence ID" value="KAF4628265.1"/>
    <property type="molecule type" value="Genomic_DNA"/>
</dbReference>
<accession>A0A8H4RDT1</accession>